<dbReference type="OrthoDB" id="5418203at2759"/>
<dbReference type="AlphaFoldDB" id="A0A6A6BW83"/>
<gene>
    <name evidence="2" type="ORF">M409DRAFT_30385</name>
</gene>
<organism evidence="2 3">
    <name type="scientific">Zasmidium cellare ATCC 36951</name>
    <dbReference type="NCBI Taxonomy" id="1080233"/>
    <lineage>
        <taxon>Eukaryota</taxon>
        <taxon>Fungi</taxon>
        <taxon>Dikarya</taxon>
        <taxon>Ascomycota</taxon>
        <taxon>Pezizomycotina</taxon>
        <taxon>Dothideomycetes</taxon>
        <taxon>Dothideomycetidae</taxon>
        <taxon>Mycosphaerellales</taxon>
        <taxon>Mycosphaerellaceae</taxon>
        <taxon>Zasmidium</taxon>
    </lineage>
</organism>
<sequence length="178" mass="19413">MSKDSARGVASSLGKLNLASEKAASKSKKTPVADSWEDDANESSGDEGQGQGTSTPVRPGTSDMPDAPPPTPSSPSHTRERDMEYQSFQSLQFGGGFDSPSSRPGTSGDERRPDKTTSVASRLIAAGIGQKAPKRTKEQREYDQAMKLQEKKKRDQAKEEEGRKRREKEQAQKDIWGD</sequence>
<accession>A0A6A6BW83</accession>
<feature type="region of interest" description="Disordered" evidence="1">
    <location>
        <begin position="1"/>
        <end position="178"/>
    </location>
</feature>
<feature type="compositionally biased region" description="Basic and acidic residues" evidence="1">
    <location>
        <begin position="135"/>
        <end position="178"/>
    </location>
</feature>
<evidence type="ECO:0000313" key="3">
    <source>
        <dbReference type="Proteomes" id="UP000799537"/>
    </source>
</evidence>
<reference evidence="2" key="1">
    <citation type="journal article" date="2020" name="Stud. Mycol.">
        <title>101 Dothideomycetes genomes: a test case for predicting lifestyles and emergence of pathogens.</title>
        <authorList>
            <person name="Haridas S."/>
            <person name="Albert R."/>
            <person name="Binder M."/>
            <person name="Bloem J."/>
            <person name="Labutti K."/>
            <person name="Salamov A."/>
            <person name="Andreopoulos B."/>
            <person name="Baker S."/>
            <person name="Barry K."/>
            <person name="Bills G."/>
            <person name="Bluhm B."/>
            <person name="Cannon C."/>
            <person name="Castanera R."/>
            <person name="Culley D."/>
            <person name="Daum C."/>
            <person name="Ezra D."/>
            <person name="Gonzalez J."/>
            <person name="Henrissat B."/>
            <person name="Kuo A."/>
            <person name="Liang C."/>
            <person name="Lipzen A."/>
            <person name="Lutzoni F."/>
            <person name="Magnuson J."/>
            <person name="Mondo S."/>
            <person name="Nolan M."/>
            <person name="Ohm R."/>
            <person name="Pangilinan J."/>
            <person name="Park H.-J."/>
            <person name="Ramirez L."/>
            <person name="Alfaro M."/>
            <person name="Sun H."/>
            <person name="Tritt A."/>
            <person name="Yoshinaga Y."/>
            <person name="Zwiers L.-H."/>
            <person name="Turgeon B."/>
            <person name="Goodwin S."/>
            <person name="Spatafora J."/>
            <person name="Crous P."/>
            <person name="Grigoriev I."/>
        </authorList>
    </citation>
    <scope>NUCLEOTIDE SEQUENCE</scope>
    <source>
        <strain evidence="2">ATCC 36951</strain>
    </source>
</reference>
<dbReference type="Proteomes" id="UP000799537">
    <property type="component" value="Unassembled WGS sequence"/>
</dbReference>
<proteinExistence type="predicted"/>
<feature type="compositionally biased region" description="Acidic residues" evidence="1">
    <location>
        <begin position="35"/>
        <end position="45"/>
    </location>
</feature>
<evidence type="ECO:0000313" key="2">
    <source>
        <dbReference type="EMBL" id="KAF2159104.1"/>
    </source>
</evidence>
<evidence type="ECO:0000256" key="1">
    <source>
        <dbReference type="SAM" id="MobiDB-lite"/>
    </source>
</evidence>
<dbReference type="RefSeq" id="XP_033659993.1">
    <property type="nucleotide sequence ID" value="XM_033809897.1"/>
</dbReference>
<protein>
    <submittedName>
        <fullName evidence="2">Uncharacterized protein</fullName>
    </submittedName>
</protein>
<keyword evidence="3" id="KW-1185">Reference proteome</keyword>
<dbReference type="EMBL" id="ML993642">
    <property type="protein sequence ID" value="KAF2159104.1"/>
    <property type="molecule type" value="Genomic_DNA"/>
</dbReference>
<name>A0A6A6BW83_ZASCE</name>
<dbReference type="GeneID" id="54563169"/>